<name>A0A4U9I003_9ENTR</name>
<evidence type="ECO:0000313" key="2">
    <source>
        <dbReference type="Proteomes" id="UP000310719"/>
    </source>
</evidence>
<evidence type="ECO:0008006" key="3">
    <source>
        <dbReference type="Google" id="ProtNLM"/>
    </source>
</evidence>
<dbReference type="EMBL" id="LR590464">
    <property type="protein sequence ID" value="VTP70432.1"/>
    <property type="molecule type" value="Genomic_DNA"/>
</dbReference>
<reference evidence="1 2" key="1">
    <citation type="submission" date="2019-05" db="EMBL/GenBank/DDBJ databases">
        <authorList>
            <consortium name="Pathogen Informatics"/>
        </authorList>
    </citation>
    <scope>NUCLEOTIDE SEQUENCE [LARGE SCALE GENOMIC DNA]</scope>
    <source>
        <strain evidence="1 2">NCTC13032</strain>
    </source>
</reference>
<sequence length="172" mass="19328">MSNINKQALREAAGKAISEEGETWWNEEQLASDYGLALHRTDANFIAAANPATVLALLDELEEKDKRLNEILTPNMLLPVIDDMDEDNLRHVIKTVCENYSLLHAKWEAAEKRIAELEAREVVLPDYTEIYQNEFAKEVEYQVRAALKSAGIITKVGGVGYVGINNLGSWRI</sequence>
<accession>A0A4U9I003</accession>
<evidence type="ECO:0000313" key="1">
    <source>
        <dbReference type="EMBL" id="VTP70432.1"/>
    </source>
</evidence>
<dbReference type="InterPro" id="IPR025153">
    <property type="entry name" value="Ead_Ea22"/>
</dbReference>
<gene>
    <name evidence="1" type="ORF">NCTC13032_04738</name>
</gene>
<dbReference type="Proteomes" id="UP000310719">
    <property type="component" value="Chromosome"/>
</dbReference>
<dbReference type="AlphaFoldDB" id="A0A4U9I003"/>
<proteinExistence type="predicted"/>
<dbReference type="Pfam" id="PF13935">
    <property type="entry name" value="Ead_Ea22"/>
    <property type="match status" value="1"/>
</dbReference>
<protein>
    <recommendedName>
        <fullName evidence="3">Ead/Ea22-like family protein</fullName>
    </recommendedName>
</protein>
<organism evidence="1 2">
    <name type="scientific">Leclercia adecarboxylata</name>
    <dbReference type="NCBI Taxonomy" id="83655"/>
    <lineage>
        <taxon>Bacteria</taxon>
        <taxon>Pseudomonadati</taxon>
        <taxon>Pseudomonadota</taxon>
        <taxon>Gammaproteobacteria</taxon>
        <taxon>Enterobacterales</taxon>
        <taxon>Enterobacteriaceae</taxon>
        <taxon>Leclercia</taxon>
    </lineage>
</organism>